<comment type="catalytic activity">
    <reaction evidence="10">
        <text>glycerol + ATP = sn-glycerol 3-phosphate + ADP + H(+)</text>
        <dbReference type="Rhea" id="RHEA:21644"/>
        <dbReference type="ChEBI" id="CHEBI:15378"/>
        <dbReference type="ChEBI" id="CHEBI:17754"/>
        <dbReference type="ChEBI" id="CHEBI:30616"/>
        <dbReference type="ChEBI" id="CHEBI:57597"/>
        <dbReference type="ChEBI" id="CHEBI:456216"/>
        <dbReference type="EC" id="2.7.1.30"/>
    </reaction>
</comment>
<dbReference type="FunFam" id="3.30.420.40:FF:000108">
    <property type="entry name" value="Glycerol kinase, glycosomal"/>
    <property type="match status" value="1"/>
</dbReference>
<dbReference type="GO" id="GO:0006072">
    <property type="term" value="P:glycerol-3-phosphate metabolic process"/>
    <property type="evidence" value="ECO:0007669"/>
    <property type="project" value="InterPro"/>
</dbReference>
<dbReference type="FunFam" id="3.30.420.40:FF:000177">
    <property type="entry name" value="Glycerol kinase"/>
    <property type="match status" value="1"/>
</dbReference>
<organism evidence="15 16">
    <name type="scientific">Apolygus lucorum</name>
    <name type="common">Small green plant bug</name>
    <name type="synonym">Lygocoris lucorum</name>
    <dbReference type="NCBI Taxonomy" id="248454"/>
    <lineage>
        <taxon>Eukaryota</taxon>
        <taxon>Metazoa</taxon>
        <taxon>Ecdysozoa</taxon>
        <taxon>Arthropoda</taxon>
        <taxon>Hexapoda</taxon>
        <taxon>Insecta</taxon>
        <taxon>Pterygota</taxon>
        <taxon>Neoptera</taxon>
        <taxon>Paraneoptera</taxon>
        <taxon>Hemiptera</taxon>
        <taxon>Heteroptera</taxon>
        <taxon>Panheteroptera</taxon>
        <taxon>Cimicomorpha</taxon>
        <taxon>Miridae</taxon>
        <taxon>Mirini</taxon>
        <taxon>Apolygus</taxon>
    </lineage>
</organism>
<dbReference type="NCBIfam" id="TIGR01311">
    <property type="entry name" value="glycerol_kin"/>
    <property type="match status" value="1"/>
</dbReference>
<dbReference type="InterPro" id="IPR018484">
    <property type="entry name" value="FGGY_N"/>
</dbReference>
<evidence type="ECO:0000256" key="3">
    <source>
        <dbReference type="ARBA" id="ARBA00012099"/>
    </source>
</evidence>
<comment type="similarity">
    <text evidence="2 12">Belongs to the FGGY kinase family.</text>
</comment>
<dbReference type="Pfam" id="PF00370">
    <property type="entry name" value="FGGY_N"/>
    <property type="match status" value="1"/>
</dbReference>
<dbReference type="GO" id="GO:0004370">
    <property type="term" value="F:glycerol kinase activity"/>
    <property type="evidence" value="ECO:0007669"/>
    <property type="project" value="UniProtKB-EC"/>
</dbReference>
<evidence type="ECO:0000256" key="9">
    <source>
        <dbReference type="ARBA" id="ARBA00043149"/>
    </source>
</evidence>
<keyword evidence="5" id="KW-0547">Nucleotide-binding</keyword>
<name>A0A8S9Y183_APOLU</name>
<dbReference type="CDD" id="cd07792">
    <property type="entry name" value="ASKHA_NBD_FGGY_GK1-3-like"/>
    <property type="match status" value="1"/>
</dbReference>
<dbReference type="PANTHER" id="PTHR10196">
    <property type="entry name" value="SUGAR KINASE"/>
    <property type="match status" value="1"/>
</dbReference>
<dbReference type="InterPro" id="IPR018483">
    <property type="entry name" value="Carb_kinase_FGGY_CS"/>
</dbReference>
<proteinExistence type="inferred from homology"/>
<keyword evidence="6 12" id="KW-0418">Kinase</keyword>
<dbReference type="NCBIfam" id="NF000756">
    <property type="entry name" value="PRK00047.1"/>
    <property type="match status" value="1"/>
</dbReference>
<dbReference type="Gene3D" id="3.30.420.40">
    <property type="match status" value="2"/>
</dbReference>
<evidence type="ECO:0000256" key="10">
    <source>
        <dbReference type="ARBA" id="ARBA00052101"/>
    </source>
</evidence>
<dbReference type="InterPro" id="IPR043129">
    <property type="entry name" value="ATPase_NBD"/>
</dbReference>
<dbReference type="InterPro" id="IPR042018">
    <property type="entry name" value="GK1-3_metazoan-type"/>
</dbReference>
<keyword evidence="8" id="KW-0067">ATP-binding</keyword>
<dbReference type="AlphaFoldDB" id="A0A8S9Y183"/>
<dbReference type="EMBL" id="WIXP02000002">
    <property type="protein sequence ID" value="KAF6214298.1"/>
    <property type="molecule type" value="Genomic_DNA"/>
</dbReference>
<evidence type="ECO:0000256" key="7">
    <source>
        <dbReference type="ARBA" id="ARBA00022798"/>
    </source>
</evidence>
<dbReference type="SUPFAM" id="SSF53067">
    <property type="entry name" value="Actin-like ATPase domain"/>
    <property type="match status" value="2"/>
</dbReference>
<evidence type="ECO:0000313" key="16">
    <source>
        <dbReference type="Proteomes" id="UP000466442"/>
    </source>
</evidence>
<dbReference type="GO" id="GO:0006071">
    <property type="term" value="P:glycerol metabolic process"/>
    <property type="evidence" value="ECO:0007669"/>
    <property type="project" value="UniProtKB-KW"/>
</dbReference>
<sequence length="589" mass="65398">MYSRKTPADEIDSILNMSSMQKGRYGPLVGSIDEGTSSVRFLVFAAKNAEVLTYHQKEITQITPHEGWVEQDPMEILESTKECINQTYENLRKLEIDPADIVATGITNQRETTVVWSRSTGKPLYNAIVWLDVRTAETVTRLLQTVRGANTEVLKSRCGLPLSTYFSATKMRWLLDNVPEVRKAVDEEDCCFGTIDSWLIWNLTGGVDGGKHITDVTNASRTMLMNIKTLKWDAKLLKFFDFPKHILPDIKSSSEIYGFLADTKLKGIPISGCLGDQQAALVGQMCFTQGQAKNTYGTGCFLLYNTGKSLVFSTHGLLTTVAYKMGADEPAIYALEGSIAVAGVAMRWLRDNLKLLGNVSDSRVIAENAREVGEVVFVPAFSGLYAPYWRQDARSVVCGITEETSKANIIRAALEAVCFQTRDILEAMNKDCGIPLRTLLVDGGMCANDFLMQQQADLVGIPVIRPSMLETTALGAAMAAGRAKGIEVWNESESHAVPVDTFLPSLKDDERDYKYSRWKMAIERSLGWSASDERKTLEESRWNNTFGSNICNDEDYIQETIAKSLPGIIFVFGTCCVLLLADLKFRQAF</sequence>
<dbReference type="Proteomes" id="UP000466442">
    <property type="component" value="Unassembled WGS sequence"/>
</dbReference>
<dbReference type="PANTHER" id="PTHR10196:SF69">
    <property type="entry name" value="GLYCEROL KINASE"/>
    <property type="match status" value="1"/>
</dbReference>
<keyword evidence="16" id="KW-1185">Reference proteome</keyword>
<dbReference type="GO" id="GO:0005524">
    <property type="term" value="F:ATP binding"/>
    <property type="evidence" value="ECO:0007669"/>
    <property type="project" value="UniProtKB-KW"/>
</dbReference>
<dbReference type="PIRSF" id="PIRSF000538">
    <property type="entry name" value="GlpK"/>
    <property type="match status" value="1"/>
</dbReference>
<dbReference type="Pfam" id="PF02782">
    <property type="entry name" value="FGGY_C"/>
    <property type="match status" value="1"/>
</dbReference>
<dbReference type="GO" id="GO:0005739">
    <property type="term" value="C:mitochondrion"/>
    <property type="evidence" value="ECO:0007669"/>
    <property type="project" value="TreeGrafter"/>
</dbReference>
<keyword evidence="7" id="KW-0319">Glycerol metabolism</keyword>
<protein>
    <recommendedName>
        <fullName evidence="11">Probable glycerol kinase</fullName>
        <ecNumber evidence="3">2.7.1.30</ecNumber>
    </recommendedName>
    <alternativeName>
        <fullName evidence="9">ATP:glycerol 3-phosphotransferase</fullName>
    </alternativeName>
</protein>
<evidence type="ECO:0000256" key="6">
    <source>
        <dbReference type="ARBA" id="ARBA00022777"/>
    </source>
</evidence>
<dbReference type="PROSITE" id="PS00933">
    <property type="entry name" value="FGGY_KINASES_1"/>
    <property type="match status" value="1"/>
</dbReference>
<evidence type="ECO:0000259" key="13">
    <source>
        <dbReference type="Pfam" id="PF00370"/>
    </source>
</evidence>
<reference evidence="15" key="1">
    <citation type="journal article" date="2021" name="Mol. Ecol. Resour.">
        <title>Apolygus lucorum genome provides insights into omnivorousness and mesophyll feeding.</title>
        <authorList>
            <person name="Liu Y."/>
            <person name="Liu H."/>
            <person name="Wang H."/>
            <person name="Huang T."/>
            <person name="Liu B."/>
            <person name="Yang B."/>
            <person name="Yin L."/>
            <person name="Li B."/>
            <person name="Zhang Y."/>
            <person name="Zhang S."/>
            <person name="Jiang F."/>
            <person name="Zhang X."/>
            <person name="Ren Y."/>
            <person name="Wang B."/>
            <person name="Wang S."/>
            <person name="Lu Y."/>
            <person name="Wu K."/>
            <person name="Fan W."/>
            <person name="Wang G."/>
        </authorList>
    </citation>
    <scope>NUCLEOTIDE SEQUENCE</scope>
    <source>
        <strain evidence="15">12Hb</strain>
    </source>
</reference>
<feature type="domain" description="Carbohydrate kinase FGGY N-terminal" evidence="13">
    <location>
        <begin position="29"/>
        <end position="283"/>
    </location>
</feature>
<comment type="caution">
    <text evidence="15">The sequence shown here is derived from an EMBL/GenBank/DDBJ whole genome shotgun (WGS) entry which is preliminary data.</text>
</comment>
<evidence type="ECO:0000256" key="12">
    <source>
        <dbReference type="RuleBase" id="RU003733"/>
    </source>
</evidence>
<feature type="domain" description="Carbohydrate kinase FGGY C-terminal" evidence="14">
    <location>
        <begin position="293"/>
        <end position="483"/>
    </location>
</feature>
<comment type="pathway">
    <text evidence="1">Polyol metabolism; glycerol degradation via glycerol kinase pathway; sn-glycerol 3-phosphate from glycerol: step 1/1.</text>
</comment>
<evidence type="ECO:0000256" key="1">
    <source>
        <dbReference type="ARBA" id="ARBA00005190"/>
    </source>
</evidence>
<evidence type="ECO:0000256" key="11">
    <source>
        <dbReference type="ARBA" id="ARBA00071571"/>
    </source>
</evidence>
<dbReference type="OrthoDB" id="5422795at2759"/>
<evidence type="ECO:0000256" key="5">
    <source>
        <dbReference type="ARBA" id="ARBA00022741"/>
    </source>
</evidence>
<evidence type="ECO:0000256" key="4">
    <source>
        <dbReference type="ARBA" id="ARBA00022679"/>
    </source>
</evidence>
<dbReference type="InterPro" id="IPR018485">
    <property type="entry name" value="FGGY_C"/>
</dbReference>
<dbReference type="PROSITE" id="PS00445">
    <property type="entry name" value="FGGY_KINASES_2"/>
    <property type="match status" value="1"/>
</dbReference>
<evidence type="ECO:0000256" key="8">
    <source>
        <dbReference type="ARBA" id="ARBA00022840"/>
    </source>
</evidence>
<dbReference type="EC" id="2.7.1.30" evidence="3"/>
<dbReference type="InterPro" id="IPR000577">
    <property type="entry name" value="Carb_kinase_FGGY"/>
</dbReference>
<evidence type="ECO:0000256" key="2">
    <source>
        <dbReference type="ARBA" id="ARBA00009156"/>
    </source>
</evidence>
<evidence type="ECO:0000313" key="15">
    <source>
        <dbReference type="EMBL" id="KAF6214298.1"/>
    </source>
</evidence>
<keyword evidence="4 12" id="KW-0808">Transferase</keyword>
<dbReference type="InterPro" id="IPR005999">
    <property type="entry name" value="Glycerol_kin"/>
</dbReference>
<accession>A0A8S9Y183</accession>
<gene>
    <name evidence="15" type="ORF">GE061_009038</name>
</gene>
<evidence type="ECO:0000259" key="14">
    <source>
        <dbReference type="Pfam" id="PF02782"/>
    </source>
</evidence>